<dbReference type="Proteomes" id="UP000298030">
    <property type="component" value="Unassembled WGS sequence"/>
</dbReference>
<dbReference type="STRING" id="71717.A0A4Y7SHU9"/>
<evidence type="ECO:0000313" key="3">
    <source>
        <dbReference type="Proteomes" id="UP000298030"/>
    </source>
</evidence>
<dbReference type="AlphaFoldDB" id="A0A4Y7SHU9"/>
<dbReference type="Gene3D" id="1.25.40.10">
    <property type="entry name" value="Tetratricopeptide repeat domain"/>
    <property type="match status" value="1"/>
</dbReference>
<comment type="caution">
    <text evidence="2">The sequence shown here is derived from an EMBL/GenBank/DDBJ whole genome shotgun (WGS) entry which is preliminary data.</text>
</comment>
<dbReference type="InterPro" id="IPR024983">
    <property type="entry name" value="CHAT_dom"/>
</dbReference>
<evidence type="ECO:0000313" key="2">
    <source>
        <dbReference type="EMBL" id="TEB21332.1"/>
    </source>
</evidence>
<dbReference type="Pfam" id="PF12770">
    <property type="entry name" value="CHAT"/>
    <property type="match status" value="1"/>
</dbReference>
<dbReference type="EMBL" id="QPFP01000115">
    <property type="protein sequence ID" value="TEB21332.1"/>
    <property type="molecule type" value="Genomic_DNA"/>
</dbReference>
<dbReference type="OrthoDB" id="9991317at2759"/>
<organism evidence="2 3">
    <name type="scientific">Coprinellus micaceus</name>
    <name type="common">Glistening ink-cap mushroom</name>
    <name type="synonym">Coprinus micaceus</name>
    <dbReference type="NCBI Taxonomy" id="71717"/>
    <lineage>
        <taxon>Eukaryota</taxon>
        <taxon>Fungi</taxon>
        <taxon>Dikarya</taxon>
        <taxon>Basidiomycota</taxon>
        <taxon>Agaricomycotina</taxon>
        <taxon>Agaricomycetes</taxon>
        <taxon>Agaricomycetidae</taxon>
        <taxon>Agaricales</taxon>
        <taxon>Agaricineae</taxon>
        <taxon>Psathyrellaceae</taxon>
        <taxon>Coprinellus</taxon>
    </lineage>
</organism>
<accession>A0A4Y7SHU9</accession>
<name>A0A4Y7SHU9_COPMI</name>
<dbReference type="InterPro" id="IPR011990">
    <property type="entry name" value="TPR-like_helical_dom_sf"/>
</dbReference>
<evidence type="ECO:0000259" key="1">
    <source>
        <dbReference type="Pfam" id="PF12770"/>
    </source>
</evidence>
<gene>
    <name evidence="2" type="ORF">FA13DRAFT_140764</name>
</gene>
<protein>
    <recommendedName>
        <fullName evidence="1">CHAT domain-containing protein</fullName>
    </recommendedName>
</protein>
<feature type="domain" description="CHAT" evidence="1">
    <location>
        <begin position="876"/>
        <end position="1166"/>
    </location>
</feature>
<dbReference type="SUPFAM" id="SSF81901">
    <property type="entry name" value="HCP-like"/>
    <property type="match status" value="1"/>
</dbReference>
<reference evidence="2 3" key="1">
    <citation type="journal article" date="2019" name="Nat. Ecol. Evol.">
        <title>Megaphylogeny resolves global patterns of mushroom evolution.</title>
        <authorList>
            <person name="Varga T."/>
            <person name="Krizsan K."/>
            <person name="Foldi C."/>
            <person name="Dima B."/>
            <person name="Sanchez-Garcia M."/>
            <person name="Sanchez-Ramirez S."/>
            <person name="Szollosi G.J."/>
            <person name="Szarkandi J.G."/>
            <person name="Papp V."/>
            <person name="Albert L."/>
            <person name="Andreopoulos W."/>
            <person name="Angelini C."/>
            <person name="Antonin V."/>
            <person name="Barry K.W."/>
            <person name="Bougher N.L."/>
            <person name="Buchanan P."/>
            <person name="Buyck B."/>
            <person name="Bense V."/>
            <person name="Catcheside P."/>
            <person name="Chovatia M."/>
            <person name="Cooper J."/>
            <person name="Damon W."/>
            <person name="Desjardin D."/>
            <person name="Finy P."/>
            <person name="Geml J."/>
            <person name="Haridas S."/>
            <person name="Hughes K."/>
            <person name="Justo A."/>
            <person name="Karasinski D."/>
            <person name="Kautmanova I."/>
            <person name="Kiss B."/>
            <person name="Kocsube S."/>
            <person name="Kotiranta H."/>
            <person name="LaButti K.M."/>
            <person name="Lechner B.E."/>
            <person name="Liimatainen K."/>
            <person name="Lipzen A."/>
            <person name="Lukacs Z."/>
            <person name="Mihaltcheva S."/>
            <person name="Morgado L.N."/>
            <person name="Niskanen T."/>
            <person name="Noordeloos M.E."/>
            <person name="Ohm R.A."/>
            <person name="Ortiz-Santana B."/>
            <person name="Ovrebo C."/>
            <person name="Racz N."/>
            <person name="Riley R."/>
            <person name="Savchenko A."/>
            <person name="Shiryaev A."/>
            <person name="Soop K."/>
            <person name="Spirin V."/>
            <person name="Szebenyi C."/>
            <person name="Tomsovsky M."/>
            <person name="Tulloss R.E."/>
            <person name="Uehling J."/>
            <person name="Grigoriev I.V."/>
            <person name="Vagvolgyi C."/>
            <person name="Papp T."/>
            <person name="Martin F.M."/>
            <person name="Miettinen O."/>
            <person name="Hibbett D.S."/>
            <person name="Nagy L.G."/>
        </authorList>
    </citation>
    <scope>NUCLEOTIDE SEQUENCE [LARGE SCALE GENOMIC DNA]</scope>
    <source>
        <strain evidence="2 3">FP101781</strain>
    </source>
</reference>
<sequence>MGFEGQDATSVTRGLSLMGLALSIAPPPDYHQPAWLANLVYRLHTELLWTGEATSLALLKTLWGISNMNPPDWRRTNPDIPLWMLNTVFQHQGLYQLTQRFEDLVDALNMARRAISICPLGHPFIPIILGRLGAWHIELFHCGDVSYKGERGGSQHNLLSAIRLLGIAIELSEESERAALLDELAKAQMLCKLVDEAIQSWEQALEYGPLPSEISQYNLGITYGKRFTQNGDLQDIERMVQTLRHLVESTLSGQDCAPHFTLGLGSALLERYDVTSELSDLDEAIQYLHLAQRNAGMTPLSRGEIPHFLSKALISRHERTGDRRNVEEAILILQQAIQMDSAEQLPTHHLAAISHVLSSWAVFLHPATSRILGKLYLLVAEQRRMLTTRGSTTPFSSSAVPSGSYTKGARIGKTLKRLLRYWNGPLDLYHLARLIPRVNGQCTSLASAMQRAHVAATTPIASIDAGLSILESVQLLKDRAHLCMERFKFSDDRADIVGAVENFRKVVAHTPDAHAGLTTTLYGLGMALKLQYEKTEDINDLTDALECMRRATLTDAVGDTQIRFAAAKEWTSIALRLQGETPKGQSTVASTRPSDRWLDDEEDTQYVQEALRGMEAGMRLIPLLAGPAQPTGRRPQAIKANAIDAFTLLASSYAVWLGRAAMGVEWLEQGRCLLWNQLNILRSPLDDLCALHPVLAARFIDVSRSLEKAGIYGDSTAKLESFENRVSLQTEAKRHADLAQEWEELVQTIHSLPGFEDFLGPSPYSQLHSSIPSGGFVVLLNFHDSIVPLPQHSMSNAVILSRDADQPMVVRFRHDLYTIMQSLLPALQNELVAQEFLPELLRGEQDLPDPDFNPSRALGRFHAVSGRPKSQGISKLLEFLWHSICQPVVQAIGLEPSDSPTARIWWCLTGPLPFIPVHAAGVHHDGGRHTLAHHAISSYIPTITSLGKLSNRPWNGTKAVEGCLTVSVPNAPGQVYLPGVTEEARLIGGLMHNEGTRHLTLESNIASKAMTVQNMEHFSCIHLACHATQNPEDPLRSRFFLQDGTLDLSTIIKANLPSADLAFLSACQTSRGDEKFTEEVLHLAAGMLAAGYRSVVATMWSIRDTHAPGLAESFYAYLLRKSADNGRVIDGSLAAFALHHAARELMEKLDDSNESFMSWVPYVHWGV</sequence>
<keyword evidence="3" id="KW-1185">Reference proteome</keyword>
<proteinExistence type="predicted"/>